<evidence type="ECO:0000256" key="11">
    <source>
        <dbReference type="ARBA" id="ARBA00023098"/>
    </source>
</evidence>
<keyword evidence="13" id="KW-0594">Phospholipid biosynthesis</keyword>
<dbReference type="Gene3D" id="1.20.120.1760">
    <property type="match status" value="1"/>
</dbReference>
<evidence type="ECO:0000256" key="13">
    <source>
        <dbReference type="ARBA" id="ARBA00023209"/>
    </source>
</evidence>
<evidence type="ECO:0000313" key="20">
    <source>
        <dbReference type="Proteomes" id="UP000184052"/>
    </source>
</evidence>
<evidence type="ECO:0000256" key="6">
    <source>
        <dbReference type="ARBA" id="ARBA00014944"/>
    </source>
</evidence>
<comment type="catalytic activity">
    <reaction evidence="15">
        <text>a CDP-1,2-diacyl-sn-glycerol + sn-glycerol 3-phosphate = a 1,2-diacyl-sn-glycero-3-phospho-(1'-sn-glycero-3'-phosphate) + CMP + H(+)</text>
        <dbReference type="Rhea" id="RHEA:12593"/>
        <dbReference type="ChEBI" id="CHEBI:15378"/>
        <dbReference type="ChEBI" id="CHEBI:57597"/>
        <dbReference type="ChEBI" id="CHEBI:58332"/>
        <dbReference type="ChEBI" id="CHEBI:60110"/>
        <dbReference type="ChEBI" id="CHEBI:60377"/>
        <dbReference type="EC" id="2.7.8.5"/>
    </reaction>
</comment>
<keyword evidence="12 18" id="KW-0472">Membrane</keyword>
<keyword evidence="8 17" id="KW-0808">Transferase</keyword>
<organism evidence="19 20">
    <name type="scientific">Dethiosulfatibacter aminovorans DSM 17477</name>
    <dbReference type="NCBI Taxonomy" id="1121476"/>
    <lineage>
        <taxon>Bacteria</taxon>
        <taxon>Bacillati</taxon>
        <taxon>Bacillota</taxon>
        <taxon>Tissierellia</taxon>
        <taxon>Dethiosulfatibacter</taxon>
    </lineage>
</organism>
<name>A0A1M6DD78_9FIRM</name>
<evidence type="ECO:0000256" key="1">
    <source>
        <dbReference type="ARBA" id="ARBA00003973"/>
    </source>
</evidence>
<dbReference type="NCBIfam" id="TIGR00560">
    <property type="entry name" value="pgsA"/>
    <property type="match status" value="1"/>
</dbReference>
<dbReference type="InterPro" id="IPR004570">
    <property type="entry name" value="Phosphatidylglycerol_P_synth"/>
</dbReference>
<protein>
    <recommendedName>
        <fullName evidence="6 16">CDP-diacylglycerol--glycerol-3-phosphate 3-phosphatidyltransferase</fullName>
        <ecNumber evidence="5 16">2.7.8.5</ecNumber>
    </recommendedName>
</protein>
<keyword evidence="7" id="KW-0444">Lipid biosynthesis</keyword>
<dbReference type="InterPro" id="IPR000462">
    <property type="entry name" value="CDP-OH_P_trans"/>
</dbReference>
<dbReference type="PANTHER" id="PTHR14269:SF62">
    <property type="entry name" value="CDP-DIACYLGLYCEROL--GLYCEROL-3-PHOSPHATE 3-PHOSPHATIDYLTRANSFERASE 1, CHLOROPLASTIC"/>
    <property type="match status" value="1"/>
</dbReference>
<comment type="pathway">
    <text evidence="3">Phospholipid metabolism; phosphatidylglycerol biosynthesis; phosphatidylglycerol from CDP-diacylglycerol: step 1/2.</text>
</comment>
<proteinExistence type="inferred from homology"/>
<evidence type="ECO:0000256" key="18">
    <source>
        <dbReference type="SAM" id="Phobius"/>
    </source>
</evidence>
<dbReference type="AlphaFoldDB" id="A0A1M6DD78"/>
<gene>
    <name evidence="19" type="ORF">SAMN02745751_00861</name>
</gene>
<evidence type="ECO:0000256" key="10">
    <source>
        <dbReference type="ARBA" id="ARBA00022989"/>
    </source>
</evidence>
<keyword evidence="9 18" id="KW-0812">Transmembrane</keyword>
<dbReference type="UniPathway" id="UPA00084">
    <property type="reaction ID" value="UER00503"/>
</dbReference>
<evidence type="ECO:0000256" key="7">
    <source>
        <dbReference type="ARBA" id="ARBA00022516"/>
    </source>
</evidence>
<dbReference type="InterPro" id="IPR043130">
    <property type="entry name" value="CDP-OH_PTrfase_TM_dom"/>
</dbReference>
<dbReference type="GO" id="GO:0008444">
    <property type="term" value="F:CDP-diacylglycerol-glycerol-3-phosphate 3-phosphatidyltransferase activity"/>
    <property type="evidence" value="ECO:0007669"/>
    <property type="project" value="UniProtKB-UniRule"/>
</dbReference>
<evidence type="ECO:0000256" key="14">
    <source>
        <dbReference type="ARBA" id="ARBA00023264"/>
    </source>
</evidence>
<evidence type="ECO:0000256" key="4">
    <source>
        <dbReference type="ARBA" id="ARBA00010441"/>
    </source>
</evidence>
<dbReference type="Pfam" id="PF01066">
    <property type="entry name" value="CDP-OH_P_transf"/>
    <property type="match status" value="1"/>
</dbReference>
<dbReference type="GO" id="GO:0006655">
    <property type="term" value="P:phosphatidylglycerol biosynthetic process"/>
    <property type="evidence" value="ECO:0007669"/>
    <property type="project" value="UniProtKB-UniPathway"/>
</dbReference>
<evidence type="ECO:0000313" key="19">
    <source>
        <dbReference type="EMBL" id="SHI70958.1"/>
    </source>
</evidence>
<feature type="transmembrane region" description="Helical" evidence="18">
    <location>
        <begin position="72"/>
        <end position="97"/>
    </location>
</feature>
<dbReference type="PIRSF" id="PIRSF000847">
    <property type="entry name" value="Phos_ph_gly_syn"/>
    <property type="match status" value="1"/>
</dbReference>
<keyword evidence="20" id="KW-1185">Reference proteome</keyword>
<dbReference type="RefSeq" id="WP_073047689.1">
    <property type="nucleotide sequence ID" value="NZ_FQZL01000006.1"/>
</dbReference>
<evidence type="ECO:0000256" key="9">
    <source>
        <dbReference type="ARBA" id="ARBA00022692"/>
    </source>
</evidence>
<evidence type="ECO:0000256" key="16">
    <source>
        <dbReference type="NCBIfam" id="TIGR00560"/>
    </source>
</evidence>
<dbReference type="EMBL" id="FQZL01000006">
    <property type="protein sequence ID" value="SHI70958.1"/>
    <property type="molecule type" value="Genomic_DNA"/>
</dbReference>
<accession>A0A1M6DD78</accession>
<evidence type="ECO:0000256" key="5">
    <source>
        <dbReference type="ARBA" id="ARBA00013170"/>
    </source>
</evidence>
<dbReference type="PROSITE" id="PS00379">
    <property type="entry name" value="CDP_ALCOHOL_P_TRANSF"/>
    <property type="match status" value="1"/>
</dbReference>
<dbReference type="PANTHER" id="PTHR14269">
    <property type="entry name" value="CDP-DIACYLGLYCEROL--GLYCEROL-3-PHOSPHATE 3-PHOSPHATIDYLTRANSFERASE-RELATED"/>
    <property type="match status" value="1"/>
</dbReference>
<dbReference type="Proteomes" id="UP000184052">
    <property type="component" value="Unassembled WGS sequence"/>
</dbReference>
<feature type="transmembrane region" description="Helical" evidence="18">
    <location>
        <begin position="118"/>
        <end position="139"/>
    </location>
</feature>
<comment type="function">
    <text evidence="1">This protein catalyzes the committed step to the synthesis of the acidic phospholipids.</text>
</comment>
<evidence type="ECO:0000256" key="2">
    <source>
        <dbReference type="ARBA" id="ARBA00004141"/>
    </source>
</evidence>
<dbReference type="GO" id="GO:0016020">
    <property type="term" value="C:membrane"/>
    <property type="evidence" value="ECO:0007669"/>
    <property type="project" value="UniProtKB-SubCell"/>
</dbReference>
<evidence type="ECO:0000256" key="12">
    <source>
        <dbReference type="ARBA" id="ARBA00023136"/>
    </source>
</evidence>
<dbReference type="InterPro" id="IPR050324">
    <property type="entry name" value="CDP-alcohol_PTase-I"/>
</dbReference>
<dbReference type="STRING" id="1121476.SAMN02745751_00861"/>
<keyword evidence="14" id="KW-1208">Phospholipid metabolism</keyword>
<evidence type="ECO:0000256" key="17">
    <source>
        <dbReference type="RuleBase" id="RU003750"/>
    </source>
</evidence>
<feature type="transmembrane region" description="Helical" evidence="18">
    <location>
        <begin position="145"/>
        <end position="171"/>
    </location>
</feature>
<evidence type="ECO:0000256" key="15">
    <source>
        <dbReference type="ARBA" id="ARBA00048586"/>
    </source>
</evidence>
<evidence type="ECO:0000256" key="8">
    <source>
        <dbReference type="ARBA" id="ARBA00022679"/>
    </source>
</evidence>
<sequence length="178" mass="19914">MNLPNKLTILRICLIPFFMFFILTDFFQYTELVALIIYVAASITDSVDGHIARKYNLITDFGKFMDPLADKLLVISSLVCFVEIGVLNSWVVMIIIARELAITGFRTLAANKGITLAANIWGKLKTICQMTTIILLLVINAEMLLFLDILVLPLVALTVLLTLLSGFIYIIQNKSVLK</sequence>
<feature type="transmembrane region" description="Helical" evidence="18">
    <location>
        <begin position="12"/>
        <end position="40"/>
    </location>
</feature>
<reference evidence="19 20" key="1">
    <citation type="submission" date="2016-11" db="EMBL/GenBank/DDBJ databases">
        <authorList>
            <person name="Jaros S."/>
            <person name="Januszkiewicz K."/>
            <person name="Wedrychowicz H."/>
        </authorList>
    </citation>
    <scope>NUCLEOTIDE SEQUENCE [LARGE SCALE GENOMIC DNA]</scope>
    <source>
        <strain evidence="19 20">DSM 17477</strain>
    </source>
</reference>
<dbReference type="EC" id="2.7.8.5" evidence="5 16"/>
<evidence type="ECO:0000256" key="3">
    <source>
        <dbReference type="ARBA" id="ARBA00005042"/>
    </source>
</evidence>
<dbReference type="InterPro" id="IPR048254">
    <property type="entry name" value="CDP_ALCOHOL_P_TRANSF_CS"/>
</dbReference>
<keyword evidence="10 18" id="KW-1133">Transmembrane helix</keyword>
<keyword evidence="11" id="KW-0443">Lipid metabolism</keyword>
<dbReference type="OrthoDB" id="9796672at2"/>
<comment type="similarity">
    <text evidence="4 17">Belongs to the CDP-alcohol phosphatidyltransferase class-I family.</text>
</comment>
<comment type="subcellular location">
    <subcellularLocation>
        <location evidence="2">Membrane</location>
        <topology evidence="2">Multi-pass membrane protein</topology>
    </subcellularLocation>
</comment>